<keyword evidence="4" id="KW-0964">Secreted</keyword>
<dbReference type="InterPro" id="IPR036364">
    <property type="entry name" value="SEA_dom_sf"/>
</dbReference>
<keyword evidence="5" id="KW-0272">Extracellular matrix</keyword>
<dbReference type="Gene3D" id="3.30.70.960">
    <property type="entry name" value="SEA domain"/>
    <property type="match status" value="2"/>
</dbReference>
<proteinExistence type="predicted"/>
<evidence type="ECO:0000256" key="9">
    <source>
        <dbReference type="ARBA" id="ARBA00022981"/>
    </source>
</evidence>
<feature type="compositionally biased region" description="Basic and acidic residues" evidence="17">
    <location>
        <begin position="158"/>
        <end position="177"/>
    </location>
</feature>
<evidence type="ECO:0000256" key="2">
    <source>
        <dbReference type="ARBA" id="ARBA00004504"/>
    </source>
</evidence>
<evidence type="ECO:0000256" key="14">
    <source>
        <dbReference type="ARBA" id="ARBA00040753"/>
    </source>
</evidence>
<feature type="compositionally biased region" description="Polar residues" evidence="17">
    <location>
        <begin position="446"/>
        <end position="458"/>
    </location>
</feature>
<keyword evidence="8" id="KW-0677">Repeat</keyword>
<dbReference type="AlphaFoldDB" id="A0A674JFI5"/>
<evidence type="ECO:0000256" key="6">
    <source>
        <dbReference type="ARBA" id="ARBA00022674"/>
    </source>
</evidence>
<protein>
    <recommendedName>
        <fullName evidence="14">Interphotoreceptor matrix proteoglycan 1</fullName>
    </recommendedName>
    <alternativeName>
        <fullName evidence="15">Sialoprotein associated with cones and rods</fullName>
    </alternativeName>
</protein>
<evidence type="ECO:0000313" key="20">
    <source>
        <dbReference type="Ensembl" id="ENSTMTP00000020611.1"/>
    </source>
</evidence>
<evidence type="ECO:0000256" key="8">
    <source>
        <dbReference type="ARBA" id="ARBA00022737"/>
    </source>
</evidence>
<dbReference type="GO" id="GO:0030198">
    <property type="term" value="P:extracellular matrix organization"/>
    <property type="evidence" value="ECO:0007669"/>
    <property type="project" value="Ensembl"/>
</dbReference>
<dbReference type="InterPro" id="IPR000082">
    <property type="entry name" value="SEA_dom"/>
</dbReference>
<keyword evidence="7 18" id="KW-0732">Signal</keyword>
<comment type="subcellular location">
    <subcellularLocation>
        <location evidence="2">Cell projection</location>
        <location evidence="2">Cilium</location>
        <location evidence="2">Photoreceptor outer segment</location>
    </subcellularLocation>
    <subcellularLocation>
        <location evidence="1">Photoreceptor inner segment</location>
    </subcellularLocation>
    <subcellularLocation>
        <location evidence="3">Secreted</location>
        <location evidence="3">Extracellular space</location>
        <location evidence="3">Extracellular matrix</location>
        <location evidence="3">Interphotoreceptor matrix</location>
    </subcellularLocation>
</comment>
<evidence type="ECO:0000313" key="21">
    <source>
        <dbReference type="Proteomes" id="UP000472274"/>
    </source>
</evidence>
<dbReference type="GO" id="GO:0001750">
    <property type="term" value="C:photoreceptor outer segment"/>
    <property type="evidence" value="ECO:0007669"/>
    <property type="project" value="UniProtKB-SubCell"/>
</dbReference>
<evidence type="ECO:0000256" key="12">
    <source>
        <dbReference type="ARBA" id="ARBA00023273"/>
    </source>
</evidence>
<dbReference type="InterPro" id="IPR039861">
    <property type="entry name" value="IMPG"/>
</dbReference>
<dbReference type="PANTHER" id="PTHR12199">
    <property type="entry name" value="INTERPHOTORECEPTOR MATRIX PROTEOGLYCAN"/>
    <property type="match status" value="1"/>
</dbReference>
<name>A0A674JFI5_9SAUR</name>
<evidence type="ECO:0000256" key="7">
    <source>
        <dbReference type="ARBA" id="ARBA00022729"/>
    </source>
</evidence>
<evidence type="ECO:0000256" key="17">
    <source>
        <dbReference type="SAM" id="MobiDB-lite"/>
    </source>
</evidence>
<evidence type="ECO:0000256" key="5">
    <source>
        <dbReference type="ARBA" id="ARBA00022530"/>
    </source>
</evidence>
<keyword evidence="9" id="KW-0730">Sialic acid</keyword>
<comment type="function">
    <text evidence="16">Chondroitin sulfate-, heparin- and hyaluronan-binding protein. May serve to form a basic macromolecular scaffold comprising the insoluble interphotoreceptor matrix.</text>
</comment>
<feature type="domain" description="SEA" evidence="19">
    <location>
        <begin position="226"/>
        <end position="344"/>
    </location>
</feature>
<evidence type="ECO:0000256" key="15">
    <source>
        <dbReference type="ARBA" id="ARBA00042018"/>
    </source>
</evidence>
<keyword evidence="6" id="KW-0358">Heparin-binding</keyword>
<evidence type="ECO:0000256" key="1">
    <source>
        <dbReference type="ARBA" id="ARBA00004437"/>
    </source>
</evidence>
<keyword evidence="12" id="KW-0966">Cell projection</keyword>
<feature type="compositionally biased region" description="Low complexity" evidence="17">
    <location>
        <begin position="413"/>
        <end position="423"/>
    </location>
</feature>
<evidence type="ECO:0000256" key="4">
    <source>
        <dbReference type="ARBA" id="ARBA00022525"/>
    </source>
</evidence>
<evidence type="ECO:0000256" key="16">
    <source>
        <dbReference type="ARBA" id="ARBA00045407"/>
    </source>
</evidence>
<feature type="compositionally biased region" description="Basic and acidic residues" evidence="17">
    <location>
        <begin position="425"/>
        <end position="438"/>
    </location>
</feature>
<feature type="compositionally biased region" description="Polar residues" evidence="17">
    <location>
        <begin position="502"/>
        <end position="511"/>
    </location>
</feature>
<keyword evidence="10" id="KW-0675">Receptor</keyword>
<sequence>MHLKTGLIFLVICLALQVQGSKEIPNKINRNEAKQLADKTERTTKRSRVSTIRKIFDMAKHRTKRSSIFPTGVKVCPQESVKQILASHQAYYRLRVCQEAVWEAFRIFLDRIPDTNEYQNWVNACQRETFCIFDIGKNFSNSQEHLEIIQRRVKHRPFQERKDEISTEKTGGKKLEDISSLSTGAPNVSPPPYASAPNGTLRNEIVNDTKTPVKPEVTNTVPELPVEQMVEFSVTLINQEYTTELNDPNSPHYQELAGKFQHQMQKIFEKLPGFKEIHVLGFRSSSTVARYVVNFERDSSEVKGTGDDISTIGSNKVENEKSPLSTKEEEEIPGIKFTVTDLQQLVAMALQEDQSLIMDLGTLQFTNGHAELPLGYPSPATVEQTGDDLISEYTTGSTMLSGDISAPENFISSKPAFPAKPSSEWAKEQESESLKETEDMNIIIDHQSSTVPFSTLDSTDGPLKSEDSDLPPPADESASNDLSTRESEVPAEQVVTRAAYTTPPNFLQPSDQKSEAERKKEQTVSTDLGVSQENLSGQAVKIIDPPESSGDILSTDRTLPFFIDSSDHSTSLPEEVIIATLPTDQITLLPAVTSPPHSHSIIIDQPFEVTGSPAAESSIPTGFETGVQDIAAELDRVNTMSTVTMDEVEYGSGYISGSESQPAEATPAPTLKYVTTSSMTTAAKGKELVVFFSLRVTNMHFSDDLFNRSSLEYRALEQQFMQLLLPYLQSNLTGFKQLEILNFRNGSVIVNSKMKFAKTVPYNITEAVHCVLEDFCDAAAQRLNLEIDSYSLDIEPADQADPCKFMACDEFSECITNEWTKEADCLCKPGYASRDGLPCRSLCEMQPHLCVNGGKCELVPGKGAVYTQTSP</sequence>
<dbReference type="FunCoup" id="A0A674JFI5">
    <property type="interactions" value="17"/>
</dbReference>
<dbReference type="GO" id="GO:0008201">
    <property type="term" value="F:heparin binding"/>
    <property type="evidence" value="ECO:0007669"/>
    <property type="project" value="UniProtKB-KW"/>
</dbReference>
<keyword evidence="13" id="KW-0373">Hyaluronic acid</keyword>
<dbReference type="GO" id="GO:0033165">
    <property type="term" value="C:interphotoreceptor matrix"/>
    <property type="evidence" value="ECO:0007669"/>
    <property type="project" value="UniProtKB-SubCell"/>
</dbReference>
<feature type="signal peptide" evidence="18">
    <location>
        <begin position="1"/>
        <end position="20"/>
    </location>
</feature>
<dbReference type="SMART" id="SM00200">
    <property type="entry name" value="SEA"/>
    <property type="match status" value="2"/>
</dbReference>
<evidence type="ECO:0000256" key="18">
    <source>
        <dbReference type="SAM" id="SignalP"/>
    </source>
</evidence>
<gene>
    <name evidence="20" type="primary">IMPG1</name>
</gene>
<reference evidence="20" key="1">
    <citation type="submission" date="2025-08" db="UniProtKB">
        <authorList>
            <consortium name="Ensembl"/>
        </authorList>
    </citation>
    <scope>IDENTIFICATION</scope>
</reference>
<keyword evidence="11" id="KW-0325">Glycoprotein</keyword>
<feature type="region of interest" description="Disordered" evidence="17">
    <location>
        <begin position="303"/>
        <end position="328"/>
    </location>
</feature>
<dbReference type="Ensembl" id="ENSTMTT00000021330.1">
    <property type="protein sequence ID" value="ENSTMTP00000020611.1"/>
    <property type="gene ID" value="ENSTMTG00000015053.1"/>
</dbReference>
<dbReference type="InParanoid" id="A0A674JFI5"/>
<feature type="region of interest" description="Disordered" evidence="17">
    <location>
        <begin position="413"/>
        <end position="527"/>
    </location>
</feature>
<dbReference type="GO" id="GO:0005540">
    <property type="term" value="F:hyaluronic acid binding"/>
    <property type="evidence" value="ECO:0007669"/>
    <property type="project" value="UniProtKB-KW"/>
</dbReference>
<accession>A0A674JFI5</accession>
<feature type="region of interest" description="Disordered" evidence="17">
    <location>
        <begin position="158"/>
        <end position="200"/>
    </location>
</feature>
<evidence type="ECO:0000256" key="3">
    <source>
        <dbReference type="ARBA" id="ARBA00004593"/>
    </source>
</evidence>
<dbReference type="Proteomes" id="UP000472274">
    <property type="component" value="Unplaced"/>
</dbReference>
<evidence type="ECO:0000256" key="13">
    <source>
        <dbReference type="ARBA" id="ARBA00023290"/>
    </source>
</evidence>
<dbReference type="SUPFAM" id="SSF82671">
    <property type="entry name" value="SEA domain"/>
    <property type="match status" value="2"/>
</dbReference>
<evidence type="ECO:0000259" key="19">
    <source>
        <dbReference type="PROSITE" id="PS50024"/>
    </source>
</evidence>
<dbReference type="Pfam" id="PF01390">
    <property type="entry name" value="SEA"/>
    <property type="match status" value="2"/>
</dbReference>
<feature type="chain" id="PRO_5025502377" description="Interphotoreceptor matrix proteoglycan 1" evidence="18">
    <location>
        <begin position="21"/>
        <end position="871"/>
    </location>
</feature>
<evidence type="ECO:0000256" key="10">
    <source>
        <dbReference type="ARBA" id="ARBA00023170"/>
    </source>
</evidence>
<feature type="compositionally biased region" description="Basic and acidic residues" evidence="17">
    <location>
        <begin position="512"/>
        <end position="522"/>
    </location>
</feature>
<keyword evidence="21" id="KW-1185">Reference proteome</keyword>
<dbReference type="GO" id="GO:0007601">
    <property type="term" value="P:visual perception"/>
    <property type="evidence" value="ECO:0007669"/>
    <property type="project" value="InterPro"/>
</dbReference>
<dbReference type="GO" id="GO:0001917">
    <property type="term" value="C:photoreceptor inner segment"/>
    <property type="evidence" value="ECO:0007669"/>
    <property type="project" value="UniProtKB-SubCell"/>
</dbReference>
<reference evidence="20" key="2">
    <citation type="submission" date="2025-09" db="UniProtKB">
        <authorList>
            <consortium name="Ensembl"/>
        </authorList>
    </citation>
    <scope>IDENTIFICATION</scope>
</reference>
<organism evidence="20 21">
    <name type="scientific">Terrapene triunguis</name>
    <name type="common">Three-toed box turtle</name>
    <dbReference type="NCBI Taxonomy" id="2587831"/>
    <lineage>
        <taxon>Eukaryota</taxon>
        <taxon>Metazoa</taxon>
        <taxon>Chordata</taxon>
        <taxon>Craniata</taxon>
        <taxon>Vertebrata</taxon>
        <taxon>Euteleostomi</taxon>
        <taxon>Archelosauria</taxon>
        <taxon>Testudinata</taxon>
        <taxon>Testudines</taxon>
        <taxon>Cryptodira</taxon>
        <taxon>Durocryptodira</taxon>
        <taxon>Testudinoidea</taxon>
        <taxon>Emydidae</taxon>
        <taxon>Terrapene</taxon>
    </lineage>
</organism>
<dbReference type="PANTHER" id="PTHR12199:SF3">
    <property type="entry name" value="INTERPHOTORECEPTOR MATRIX PROTEOGLYCAN 1"/>
    <property type="match status" value="1"/>
</dbReference>
<feature type="domain" description="SEA" evidence="19">
    <location>
        <begin position="686"/>
        <end position="799"/>
    </location>
</feature>
<dbReference type="PROSITE" id="PS50024">
    <property type="entry name" value="SEA"/>
    <property type="match status" value="2"/>
</dbReference>
<dbReference type="GeneTree" id="ENSGT00530000063503"/>
<evidence type="ECO:0000256" key="11">
    <source>
        <dbReference type="ARBA" id="ARBA00023180"/>
    </source>
</evidence>